<evidence type="ECO:0008006" key="21">
    <source>
        <dbReference type="Google" id="ProtNLM"/>
    </source>
</evidence>
<keyword evidence="11" id="KW-0378">Hydrolase</keyword>
<feature type="compositionally biased region" description="Basic and acidic residues" evidence="15">
    <location>
        <begin position="545"/>
        <end position="558"/>
    </location>
</feature>
<feature type="region of interest" description="Disordered" evidence="15">
    <location>
        <begin position="746"/>
        <end position="776"/>
    </location>
</feature>
<evidence type="ECO:0000256" key="10">
    <source>
        <dbReference type="ARBA" id="ARBA00022786"/>
    </source>
</evidence>
<dbReference type="Pfam" id="PF02902">
    <property type="entry name" value="Peptidase_C48"/>
    <property type="match status" value="1"/>
</dbReference>
<gene>
    <name evidence="19" type="ORF">P4O66_008205</name>
</gene>
<evidence type="ECO:0000313" key="19">
    <source>
        <dbReference type="EMBL" id="KAK1797865.1"/>
    </source>
</evidence>
<feature type="transmembrane region" description="Helical" evidence="16">
    <location>
        <begin position="270"/>
        <end position="289"/>
    </location>
</feature>
<dbReference type="GO" id="GO:0070139">
    <property type="term" value="F:SUMO-specific endopeptidase activity"/>
    <property type="evidence" value="ECO:0007669"/>
    <property type="project" value="TreeGrafter"/>
</dbReference>
<feature type="region of interest" description="Disordered" evidence="15">
    <location>
        <begin position="719"/>
        <end position="738"/>
    </location>
</feature>
<comment type="caution">
    <text evidence="19">The sequence shown here is derived from an EMBL/GenBank/DDBJ whole genome shotgun (WGS) entry which is preliminary data.</text>
</comment>
<keyword evidence="6" id="KW-0963">Cytoplasm</keyword>
<dbReference type="InterPro" id="IPR009786">
    <property type="entry name" value="Spot_14"/>
</dbReference>
<dbReference type="GO" id="GO:0016020">
    <property type="term" value="C:membrane"/>
    <property type="evidence" value="ECO:0007669"/>
    <property type="project" value="UniProtKB-SubCell"/>
</dbReference>
<organism evidence="19 20">
    <name type="scientific">Electrophorus voltai</name>
    <dbReference type="NCBI Taxonomy" id="2609070"/>
    <lineage>
        <taxon>Eukaryota</taxon>
        <taxon>Metazoa</taxon>
        <taxon>Chordata</taxon>
        <taxon>Craniata</taxon>
        <taxon>Vertebrata</taxon>
        <taxon>Euteleostomi</taxon>
        <taxon>Actinopterygii</taxon>
        <taxon>Neopterygii</taxon>
        <taxon>Teleostei</taxon>
        <taxon>Ostariophysi</taxon>
        <taxon>Gymnotiformes</taxon>
        <taxon>Gymnotoidei</taxon>
        <taxon>Gymnotidae</taxon>
        <taxon>Electrophorus</taxon>
    </lineage>
</organism>
<keyword evidence="10" id="KW-0833">Ubl conjugation pathway</keyword>
<dbReference type="PANTHER" id="PTHR46896">
    <property type="entry name" value="SENTRIN-SPECIFIC PROTEASE"/>
    <property type="match status" value="1"/>
</dbReference>
<feature type="compositionally biased region" description="Basic and acidic residues" evidence="15">
    <location>
        <begin position="1219"/>
        <end position="1230"/>
    </location>
</feature>
<feature type="domain" description="Ubiquitin-like protease family profile" evidence="18">
    <location>
        <begin position="1071"/>
        <end position="1339"/>
    </location>
</feature>
<keyword evidence="14" id="KW-0539">Nucleus</keyword>
<dbReference type="InterPro" id="IPR053719">
    <property type="entry name" value="Lipogen_MT_Stabilize_sf"/>
</dbReference>
<dbReference type="InterPro" id="IPR017981">
    <property type="entry name" value="GPCR_2-like_7TM"/>
</dbReference>
<keyword evidence="12 16" id="KW-1133">Transmembrane helix</keyword>
<dbReference type="Pfam" id="PF07084">
    <property type="entry name" value="Spot_14"/>
    <property type="match status" value="1"/>
</dbReference>
<evidence type="ECO:0000256" key="11">
    <source>
        <dbReference type="ARBA" id="ARBA00022801"/>
    </source>
</evidence>
<dbReference type="InterPro" id="IPR038765">
    <property type="entry name" value="Papain-like_cys_pep_sf"/>
</dbReference>
<proteinExistence type="inferred from homology"/>
<dbReference type="GO" id="GO:0016926">
    <property type="term" value="P:protein desumoylation"/>
    <property type="evidence" value="ECO:0007669"/>
    <property type="project" value="TreeGrafter"/>
</dbReference>
<evidence type="ECO:0000256" key="4">
    <source>
        <dbReference type="ARBA" id="ARBA00005234"/>
    </source>
</evidence>
<dbReference type="SUPFAM" id="SSF54001">
    <property type="entry name" value="Cysteine proteinases"/>
    <property type="match status" value="1"/>
</dbReference>
<dbReference type="Pfam" id="PF05462">
    <property type="entry name" value="Dicty_CAR"/>
    <property type="match status" value="1"/>
</dbReference>
<accession>A0AAD9DWB8</accession>
<keyword evidence="8" id="KW-0645">Protease</keyword>
<feature type="transmembrane region" description="Helical" evidence="16">
    <location>
        <begin position="351"/>
        <end position="373"/>
    </location>
</feature>
<evidence type="ECO:0000259" key="18">
    <source>
        <dbReference type="PROSITE" id="PS50600"/>
    </source>
</evidence>
<sequence length="1441" mass="163856">MPELHIPRNSLFTAMNRFIGAVNNMDQTVMVPSLLRDVPLEDDKRQRQSQEPGSYLRDAEADMYTYYTQLKSIRNEIEWGVVRVEEKRPKEKSFVATETLHTEPESEDVDLEQLLQYHLKGLHCVLNKLTSQANNLTNRYKQEIGIAGWGHHCMFWFQKMILSLTVAAFFDSVAYVMGESHPEGTLCDLQAWWLTYFDWSALVWVCLITLNLYLNLVKEIRTEHYEIPYHVVAWGVPLFMSVLPLLNGYYGPAGAWCWITGDRVAWRFGIWYIPLFTLIFLMICCYARIISVANERMQSWLGTFNPERERRKVSLAEEIRPLKWYPSVYLLVSLFPLLNRLHNAVFPGQPVFSLTLLHVLSAPLHGLANALVFGRDTWSQLSNTGFKPAPMWCKRSPPSSEDGNKRNSLSLHHVAWHKIHWTQLASNGASSQPIQHHNRNQAVGHNQNDATLLDINRRELKVILTDVLQTKVGRSYLTSCGIDSKIKDLSECKGEARERWCDRRHSAEQKVRKECSSSRWQQMNFSDFSDNTTNILYTKQLESASVEKNDTHPAKETKSPLSKKLKRIHDSPERTEPTTSDEVELFSEELVNHHGEDDELCPVEERDSASPLHSEGIDVAEGEQSVKSMLMETPRRSPSRLMLLGRRHIMGHPRTEGRPSQHNTSEAEMQEYSEDEGVREEEQKKEEHHQDQNGEMREDWGGARRSVLRLSAVGSQLGLADGEVPPKRSQLHSPLDKTILNSKCVEDRKASQQHTPEPIVLSSEEEEEKHEDSSTLQLQTLEGAKDTDTPQSLAHATARKKIPYPHAHTSDIHIQSSSFVDSTFRGTTEIELQFSALHMGGLSAFISGLIKITDDIITIILKGPSVNEVMAFLPTAHVLNYSVWTGSVVQDSRLVKNSETPPPSLLLLWLSEAQARRLSSDLSVIQPGRCPAEGSVCVLLCVSEDLKGVQGALLASIMDIVGLRHGTTSLLSSLSHLESLKLLQSEPHLLQLLRPQAETHTTAYEGSMATHAARDSEVQPNSVYTLCHSRAKGAYSVSMAPRPGVVWSPYCHRGPAHRLIQFPPPPSKGAITVTTEDLECLDSGKFLNDVIIDFYLKYLLVQKAPLSSARRSHVFSSFFYKQLTRRDNANEDSTNTPTLHRRHQRVKTWTRHVDIFDKDFLFVPVNQEAHWYLVVICFPGMNQPQYVTREPQDFVQDGTENSSDSASGSEAQEVNKSSADADRHSDETSSRSDSAPSPPNCTEKTSKWQTVCKRLCYDPVQAGVLPCILIMDSLKLSVHERIFKLLREYLQIEWEVKRAGKEGSRDFSAEWMVGSHCKVPLQDNSSDCGLYLLQYAESFLQDPVVHFDLPLKLESWFPRQQVREKREEIRDLVLYLYRVQQSSKDRTETGNIIQYLILLNGIFENRSLFYDFTQALPPRCYQMCNRTKVSYSEATTKEEAA</sequence>
<feature type="region of interest" description="Disordered" evidence="15">
    <location>
        <begin position="651"/>
        <end position="700"/>
    </location>
</feature>
<keyword evidence="9 16" id="KW-0812">Transmembrane</keyword>
<dbReference type="InterPro" id="IPR051947">
    <property type="entry name" value="Sentrin-specific_protease"/>
</dbReference>
<evidence type="ECO:0000313" key="20">
    <source>
        <dbReference type="Proteomes" id="UP001239994"/>
    </source>
</evidence>
<dbReference type="GO" id="GO:0007166">
    <property type="term" value="P:cell surface receptor signaling pathway"/>
    <property type="evidence" value="ECO:0007669"/>
    <property type="project" value="InterPro"/>
</dbReference>
<evidence type="ECO:0000256" key="8">
    <source>
        <dbReference type="ARBA" id="ARBA00022670"/>
    </source>
</evidence>
<feature type="transmembrane region" description="Helical" evidence="16">
    <location>
        <begin position="197"/>
        <end position="217"/>
    </location>
</feature>
<dbReference type="Gene3D" id="1.20.1070.10">
    <property type="entry name" value="Rhodopsin 7-helix transmembrane proteins"/>
    <property type="match status" value="1"/>
</dbReference>
<evidence type="ECO:0000256" key="1">
    <source>
        <dbReference type="ARBA" id="ARBA00004123"/>
    </source>
</evidence>
<comment type="subcellular location">
    <subcellularLocation>
        <location evidence="3">Cytoplasm</location>
    </subcellularLocation>
    <subcellularLocation>
        <location evidence="2">Membrane</location>
        <topology evidence="2">Multi-pass membrane protein</topology>
    </subcellularLocation>
    <subcellularLocation>
        <location evidence="1">Nucleus</location>
    </subcellularLocation>
</comment>
<keyword evidence="7" id="KW-0597">Phosphoprotein</keyword>
<feature type="region of interest" description="Disordered" evidence="15">
    <location>
        <begin position="544"/>
        <end position="581"/>
    </location>
</feature>
<comment type="similarity">
    <text evidence="5">Belongs to the SPOT14 family.</text>
</comment>
<feature type="compositionally biased region" description="Polar residues" evidence="15">
    <location>
        <begin position="1231"/>
        <end position="1244"/>
    </location>
</feature>
<comment type="similarity">
    <text evidence="4">Belongs to the peptidase C48 family.</text>
</comment>
<evidence type="ECO:0000259" key="17">
    <source>
        <dbReference type="PROSITE" id="PS50261"/>
    </source>
</evidence>
<dbReference type="Gene3D" id="3.40.395.10">
    <property type="entry name" value="Adenoviral Proteinase, Chain A"/>
    <property type="match status" value="1"/>
</dbReference>
<evidence type="ECO:0000256" key="9">
    <source>
        <dbReference type="ARBA" id="ARBA00022692"/>
    </source>
</evidence>
<reference evidence="19" key="1">
    <citation type="submission" date="2023-03" db="EMBL/GenBank/DDBJ databases">
        <title>Electrophorus voltai genome.</title>
        <authorList>
            <person name="Bian C."/>
        </authorList>
    </citation>
    <scope>NUCLEOTIDE SEQUENCE</scope>
    <source>
        <strain evidence="19">CB-2022</strain>
        <tissue evidence="19">Muscle</tissue>
    </source>
</reference>
<keyword evidence="20" id="KW-1185">Reference proteome</keyword>
<dbReference type="GO" id="GO:0005737">
    <property type="term" value="C:cytoplasm"/>
    <property type="evidence" value="ECO:0007669"/>
    <property type="project" value="UniProtKB-SubCell"/>
</dbReference>
<evidence type="ECO:0000256" key="12">
    <source>
        <dbReference type="ARBA" id="ARBA00022989"/>
    </source>
</evidence>
<dbReference type="GO" id="GO:0006508">
    <property type="term" value="P:proteolysis"/>
    <property type="evidence" value="ECO:0007669"/>
    <property type="project" value="UniProtKB-KW"/>
</dbReference>
<evidence type="ECO:0000256" key="16">
    <source>
        <dbReference type="SAM" id="Phobius"/>
    </source>
</evidence>
<evidence type="ECO:0000256" key="2">
    <source>
        <dbReference type="ARBA" id="ARBA00004141"/>
    </source>
</evidence>
<evidence type="ECO:0000256" key="7">
    <source>
        <dbReference type="ARBA" id="ARBA00022553"/>
    </source>
</evidence>
<feature type="compositionally biased region" description="Acidic residues" evidence="15">
    <location>
        <begin position="668"/>
        <end position="679"/>
    </location>
</feature>
<evidence type="ECO:0000256" key="15">
    <source>
        <dbReference type="SAM" id="MobiDB-lite"/>
    </source>
</evidence>
<dbReference type="GO" id="GO:0005634">
    <property type="term" value="C:nucleus"/>
    <property type="evidence" value="ECO:0007669"/>
    <property type="project" value="UniProtKB-SubCell"/>
</dbReference>
<feature type="region of interest" description="Disordered" evidence="15">
    <location>
        <begin position="1195"/>
        <end position="1244"/>
    </location>
</feature>
<dbReference type="Gene3D" id="6.10.140.1610">
    <property type="match status" value="1"/>
</dbReference>
<evidence type="ECO:0000256" key="14">
    <source>
        <dbReference type="ARBA" id="ARBA00023242"/>
    </source>
</evidence>
<keyword evidence="13 16" id="KW-0472">Membrane</keyword>
<evidence type="ECO:0000256" key="3">
    <source>
        <dbReference type="ARBA" id="ARBA00004496"/>
    </source>
</evidence>
<feature type="domain" description="G-protein coupled receptors family 2 profile 2" evidence="17">
    <location>
        <begin position="160"/>
        <end position="281"/>
    </location>
</feature>
<feature type="compositionally biased region" description="Polar residues" evidence="15">
    <location>
        <begin position="1198"/>
        <end position="1218"/>
    </location>
</feature>
<feature type="transmembrane region" description="Helical" evidence="16">
    <location>
        <begin position="160"/>
        <end position="177"/>
    </location>
</feature>
<protein>
    <recommendedName>
        <fullName evidence="21">Ubiquitin-like protease family profile domain-containing protein</fullName>
    </recommendedName>
</protein>
<name>A0AAD9DWB8_9TELE</name>
<dbReference type="GO" id="GO:0004888">
    <property type="term" value="F:transmembrane signaling receptor activity"/>
    <property type="evidence" value="ECO:0007669"/>
    <property type="project" value="InterPro"/>
</dbReference>
<evidence type="ECO:0000256" key="5">
    <source>
        <dbReference type="ARBA" id="ARBA00009488"/>
    </source>
</evidence>
<feature type="compositionally biased region" description="Basic and acidic residues" evidence="15">
    <location>
        <begin position="680"/>
        <end position="700"/>
    </location>
</feature>
<dbReference type="Proteomes" id="UP001239994">
    <property type="component" value="Unassembled WGS sequence"/>
</dbReference>
<dbReference type="PANTHER" id="PTHR46896:SF2">
    <property type="entry name" value="SENTRIN-SPECIFIC PROTEASE 7"/>
    <property type="match status" value="1"/>
</dbReference>
<dbReference type="InterPro" id="IPR003653">
    <property type="entry name" value="Peptidase_C48_C"/>
</dbReference>
<dbReference type="PROSITE" id="PS50261">
    <property type="entry name" value="G_PROTEIN_RECEP_F2_4"/>
    <property type="match status" value="1"/>
</dbReference>
<dbReference type="PROSITE" id="PS50600">
    <property type="entry name" value="ULP_PROTEASE"/>
    <property type="match status" value="1"/>
</dbReference>
<feature type="transmembrane region" description="Helical" evidence="16">
    <location>
        <begin position="229"/>
        <end position="250"/>
    </location>
</feature>
<dbReference type="EMBL" id="JAROKS010000013">
    <property type="protein sequence ID" value="KAK1797865.1"/>
    <property type="molecule type" value="Genomic_DNA"/>
</dbReference>
<evidence type="ECO:0000256" key="13">
    <source>
        <dbReference type="ARBA" id="ARBA00023136"/>
    </source>
</evidence>
<evidence type="ECO:0000256" key="6">
    <source>
        <dbReference type="ARBA" id="ARBA00022490"/>
    </source>
</evidence>